<name>A0ABT0GE57_9GAMM</name>
<dbReference type="PANTHER" id="PTHR12558">
    <property type="entry name" value="CELL DIVISION CYCLE 16,23,27"/>
    <property type="match status" value="1"/>
</dbReference>
<reference evidence="4" key="1">
    <citation type="submission" date="2022-04" db="EMBL/GenBank/DDBJ databases">
        <title>Lysobacter sp. CAU 1642 isolated from sea sand.</title>
        <authorList>
            <person name="Kim W."/>
        </authorList>
    </citation>
    <scope>NUCLEOTIDE SEQUENCE</scope>
    <source>
        <strain evidence="4">CAU 1642</strain>
    </source>
</reference>
<keyword evidence="3" id="KW-0812">Transmembrane</keyword>
<dbReference type="SUPFAM" id="SSF48452">
    <property type="entry name" value="TPR-like"/>
    <property type="match status" value="1"/>
</dbReference>
<dbReference type="Pfam" id="PF13432">
    <property type="entry name" value="TPR_16"/>
    <property type="match status" value="1"/>
</dbReference>
<gene>
    <name evidence="4" type="ORF">M0G41_04055</name>
</gene>
<keyword evidence="1" id="KW-0802">TPR repeat</keyword>
<feature type="compositionally biased region" description="Low complexity" evidence="2">
    <location>
        <begin position="102"/>
        <end position="133"/>
    </location>
</feature>
<dbReference type="Pfam" id="PF14559">
    <property type="entry name" value="TPR_19"/>
    <property type="match status" value="1"/>
</dbReference>
<feature type="compositionally biased region" description="Low complexity" evidence="2">
    <location>
        <begin position="312"/>
        <end position="322"/>
    </location>
</feature>
<feature type="compositionally biased region" description="Pro residues" evidence="2">
    <location>
        <begin position="137"/>
        <end position="170"/>
    </location>
</feature>
<sequence>MSLLIEALKQAEARKGPKGGKPGEGKDEAKDEAKDKDNDQAAAQSTPETGADAAGAPAAEASSGNSEGGLQLSLAPQEERPPREPTREAPSEDSDEGKPASQAQEQDPPADSAPAASQPAPAPRSAGPGPAEADVPAPTPGPSEPAAPVPPPVTKAPPSAPAPGPAPRTPTPAEAARIEPPSRPGPGTDARRKAAREVMAAAAQQRPATPRRGWRVLLGALVVVALLLAGGMWWLTQQNQSQFATTPTGVQPVSDAVLAEAEQGFDAGAGDALPTADPTVTAAPPSETTGLVAGSDGSSPGTLNPPQPNTDAVAPAAGPAAFAGGGGETAPGMPAAATPVLIASPAQRVDPAPTLRIERARQAQQPLLSGYAALNRGELPAARRDYQRALQLHPGHPDALLGLAVIAEREGDYEGATRRYREVLKVDPRNPTALAALIGSAPPAAGRRSESELREALAAQPRSPALHFALGNLLAAANRWDEAQQAYFDAAVLAPDDPDVVFNLGVALDRLHKPRLALDHYLRAEELRRARPANYDPYALAARITTLSQQLARSGDGTR</sequence>
<keyword evidence="3" id="KW-1133">Transmembrane helix</keyword>
<feature type="repeat" description="TPR" evidence="1">
    <location>
        <begin position="363"/>
        <end position="396"/>
    </location>
</feature>
<comment type="caution">
    <text evidence="4">The sequence shown here is derived from an EMBL/GenBank/DDBJ whole genome shotgun (WGS) entry which is preliminary data.</text>
</comment>
<feature type="region of interest" description="Disordered" evidence="2">
    <location>
        <begin position="1"/>
        <end position="209"/>
    </location>
</feature>
<dbReference type="PANTHER" id="PTHR12558:SF13">
    <property type="entry name" value="CELL DIVISION CYCLE PROTEIN 27 HOMOLOG"/>
    <property type="match status" value="1"/>
</dbReference>
<proteinExistence type="predicted"/>
<organism evidence="4 5">
    <name type="scientific">Pseudomarimonas salicorniae</name>
    <dbReference type="NCBI Taxonomy" id="2933270"/>
    <lineage>
        <taxon>Bacteria</taxon>
        <taxon>Pseudomonadati</taxon>
        <taxon>Pseudomonadota</taxon>
        <taxon>Gammaproteobacteria</taxon>
        <taxon>Lysobacterales</taxon>
        <taxon>Lysobacteraceae</taxon>
        <taxon>Pseudomarimonas</taxon>
    </lineage>
</organism>
<feature type="repeat" description="TPR" evidence="1">
    <location>
        <begin position="397"/>
        <end position="430"/>
    </location>
</feature>
<dbReference type="SMART" id="SM00028">
    <property type="entry name" value="TPR"/>
    <property type="match status" value="4"/>
</dbReference>
<feature type="transmembrane region" description="Helical" evidence="3">
    <location>
        <begin position="216"/>
        <end position="235"/>
    </location>
</feature>
<feature type="compositionally biased region" description="Basic and acidic residues" evidence="2">
    <location>
        <begin position="77"/>
        <end position="90"/>
    </location>
</feature>
<accession>A0ABT0GE57</accession>
<feature type="region of interest" description="Disordered" evidence="2">
    <location>
        <begin position="267"/>
        <end position="331"/>
    </location>
</feature>
<evidence type="ECO:0000256" key="1">
    <source>
        <dbReference type="PROSITE-ProRule" id="PRU00339"/>
    </source>
</evidence>
<keyword evidence="3" id="KW-0472">Membrane</keyword>
<dbReference type="EMBL" id="JALNMH010000002">
    <property type="protein sequence ID" value="MCK7592839.1"/>
    <property type="molecule type" value="Genomic_DNA"/>
</dbReference>
<feature type="compositionally biased region" description="Low complexity" evidence="2">
    <location>
        <begin position="272"/>
        <end position="285"/>
    </location>
</feature>
<protein>
    <submittedName>
        <fullName evidence="4">Tetratricopeptide repeat protein</fullName>
    </submittedName>
</protein>
<dbReference type="InterPro" id="IPR019734">
    <property type="entry name" value="TPR_rpt"/>
</dbReference>
<evidence type="ECO:0000256" key="3">
    <source>
        <dbReference type="SAM" id="Phobius"/>
    </source>
</evidence>
<evidence type="ECO:0000256" key="2">
    <source>
        <dbReference type="SAM" id="MobiDB-lite"/>
    </source>
</evidence>
<feature type="compositionally biased region" description="Low complexity" evidence="2">
    <location>
        <begin position="197"/>
        <end position="209"/>
    </location>
</feature>
<dbReference type="InterPro" id="IPR011990">
    <property type="entry name" value="TPR-like_helical_dom_sf"/>
</dbReference>
<feature type="compositionally biased region" description="Basic and acidic residues" evidence="2">
    <location>
        <begin position="9"/>
        <end position="39"/>
    </location>
</feature>
<evidence type="ECO:0000313" key="5">
    <source>
        <dbReference type="Proteomes" id="UP001431449"/>
    </source>
</evidence>
<dbReference type="Gene3D" id="1.25.40.10">
    <property type="entry name" value="Tetratricopeptide repeat domain"/>
    <property type="match status" value="2"/>
</dbReference>
<dbReference type="RefSeq" id="WP_248205331.1">
    <property type="nucleotide sequence ID" value="NZ_JALNMH010000002.1"/>
</dbReference>
<dbReference type="PROSITE" id="PS50005">
    <property type="entry name" value="TPR"/>
    <property type="match status" value="3"/>
</dbReference>
<keyword evidence="5" id="KW-1185">Reference proteome</keyword>
<dbReference type="Proteomes" id="UP001431449">
    <property type="component" value="Unassembled WGS sequence"/>
</dbReference>
<evidence type="ECO:0000313" key="4">
    <source>
        <dbReference type="EMBL" id="MCK7592839.1"/>
    </source>
</evidence>
<feature type="compositionally biased region" description="Low complexity" evidence="2">
    <location>
        <begin position="40"/>
        <end position="69"/>
    </location>
</feature>
<feature type="repeat" description="TPR" evidence="1">
    <location>
        <begin position="464"/>
        <end position="497"/>
    </location>
</feature>